<dbReference type="GO" id="GO:0004518">
    <property type="term" value="F:nuclease activity"/>
    <property type="evidence" value="ECO:0007669"/>
    <property type="project" value="InterPro"/>
</dbReference>
<reference evidence="2 3" key="1">
    <citation type="journal article" date="2009" name="Int. J. Syst. Evol. Microbiol.">
        <title>Paenibacillus contaminans sp. nov., isolated from a contaminated laboratory plate.</title>
        <authorList>
            <person name="Chou J.H."/>
            <person name="Lee J.H."/>
            <person name="Lin M.C."/>
            <person name="Chang P.S."/>
            <person name="Arun A.B."/>
            <person name="Young C.C."/>
            <person name="Chen W.M."/>
        </authorList>
    </citation>
    <scope>NUCLEOTIDE SEQUENCE [LARGE SCALE GENOMIC DNA]</scope>
    <source>
        <strain evidence="2 3">CKOBP-6</strain>
    </source>
</reference>
<feature type="domain" description="CD-NTase associated protein 4-like DNA endonuclease" evidence="1">
    <location>
        <begin position="23"/>
        <end position="226"/>
    </location>
</feature>
<dbReference type="Proteomes" id="UP000250369">
    <property type="component" value="Unassembled WGS sequence"/>
</dbReference>
<dbReference type="AlphaFoldDB" id="A0A329LML3"/>
<dbReference type="RefSeq" id="WP_113036754.1">
    <property type="nucleotide sequence ID" value="NZ_QMFB01000056.1"/>
</dbReference>
<protein>
    <recommendedName>
        <fullName evidence="1">CD-NTase associated protein 4-like DNA endonuclease domain-containing protein</fullName>
    </recommendedName>
</protein>
<keyword evidence="3" id="KW-1185">Reference proteome</keyword>
<dbReference type="OrthoDB" id="2512601at2"/>
<evidence type="ECO:0000313" key="3">
    <source>
        <dbReference type="Proteomes" id="UP000250369"/>
    </source>
</evidence>
<evidence type="ECO:0000313" key="2">
    <source>
        <dbReference type="EMBL" id="RAV08718.1"/>
    </source>
</evidence>
<name>A0A329LML3_9BACL</name>
<dbReference type="EMBL" id="QMFB01000056">
    <property type="protein sequence ID" value="RAV08718.1"/>
    <property type="molecule type" value="Genomic_DNA"/>
</dbReference>
<dbReference type="InterPro" id="IPR025382">
    <property type="entry name" value="Cap4-like_endonuclease_dom"/>
</dbReference>
<proteinExistence type="predicted"/>
<organism evidence="2 3">
    <name type="scientific">Paenibacillus contaminans</name>
    <dbReference type="NCBI Taxonomy" id="450362"/>
    <lineage>
        <taxon>Bacteria</taxon>
        <taxon>Bacillati</taxon>
        <taxon>Bacillota</taxon>
        <taxon>Bacilli</taxon>
        <taxon>Bacillales</taxon>
        <taxon>Paenibacillaceae</taxon>
        <taxon>Paenibacillus</taxon>
    </lineage>
</organism>
<accession>A0A329LML3</accession>
<gene>
    <name evidence="2" type="ORF">DQG23_40605</name>
</gene>
<dbReference type="Pfam" id="PF14130">
    <property type="entry name" value="Cap4_nuclease"/>
    <property type="match status" value="1"/>
</dbReference>
<evidence type="ECO:0000259" key="1">
    <source>
        <dbReference type="Pfam" id="PF14130"/>
    </source>
</evidence>
<sequence>MLNDGELQKNEFSISPVNIISNDPGDETQKRFRYQHTFTALVAIKMLSGEVPYKELYCEHHEDILAVEESGKYHGIQIKTRQLKDGPFELDDSAIKGSLLRFIQLSINYPGSFVKFVIVSNCPCRDDDTGKSLLNLLTQVKSRTIDNFTPKTLDKFILEVAKASETEIEVVLDVLKKTEYLEGPGLDDIDSKVISEHLGKLPECMSVGIEKLRVLHRRLCEKMHQASSKLLDNAVKDYAALAGGQSIINAEEINSKRITKQMISKLVSENISTNLFLSSRLGISEVSQTTSSHLMKFKMASGLIDSDDIEMVDDLRADAEDYFFVQSYKAENKDNQIRELNQIRKIVLNESRESKSRLKKENVPYGSDMLHDIENRLREVSKSRSKDVFQCPYEILKGIVGILTNECKIEYSKEPEGGWRNHVNLTD</sequence>
<comment type="caution">
    <text evidence="2">The sequence shown here is derived from an EMBL/GenBank/DDBJ whole genome shotgun (WGS) entry which is preliminary data.</text>
</comment>